<evidence type="ECO:0000259" key="2">
    <source>
        <dbReference type="Pfam" id="PF18062"/>
    </source>
</evidence>
<evidence type="ECO:0000313" key="3">
    <source>
        <dbReference type="EMBL" id="OXR39929.1"/>
    </source>
</evidence>
<keyword evidence="4" id="KW-1185">Reference proteome</keyword>
<gene>
    <name evidence="3" type="ORF">B7C42_07992</name>
</gene>
<dbReference type="AlphaFoldDB" id="A0A231GTI6"/>
<dbReference type="Pfam" id="PF04471">
    <property type="entry name" value="Mrr_cat"/>
    <property type="match status" value="1"/>
</dbReference>
<evidence type="ECO:0000313" key="4">
    <source>
        <dbReference type="Proteomes" id="UP000215506"/>
    </source>
</evidence>
<reference evidence="3 4" key="1">
    <citation type="submission" date="2017-07" db="EMBL/GenBank/DDBJ databases">
        <title>First draft Genome Sequence of Nocardia cerradoensis isolated from human infection.</title>
        <authorList>
            <person name="Carrasco G."/>
        </authorList>
    </citation>
    <scope>NUCLEOTIDE SEQUENCE [LARGE SCALE GENOMIC DNA]</scope>
    <source>
        <strain evidence="3 4">CNM20130759</strain>
    </source>
</reference>
<feature type="domain" description="Restriction endonuclease type IV Mrr" evidence="1">
    <location>
        <begin position="266"/>
        <end position="382"/>
    </location>
</feature>
<evidence type="ECO:0008006" key="5">
    <source>
        <dbReference type="Google" id="ProtNLM"/>
    </source>
</evidence>
<name>A0A231GTI6_9NOCA</name>
<dbReference type="Gene3D" id="2.30.280.20">
    <property type="match status" value="1"/>
</dbReference>
<dbReference type="Pfam" id="PF18062">
    <property type="entry name" value="RE_AspBHI_N"/>
    <property type="match status" value="1"/>
</dbReference>
<dbReference type="InterPro" id="IPR007560">
    <property type="entry name" value="Restrct_endonuc_IV_Mrr"/>
</dbReference>
<dbReference type="GO" id="GO:0009307">
    <property type="term" value="P:DNA restriction-modification system"/>
    <property type="evidence" value="ECO:0007669"/>
    <property type="project" value="InterPro"/>
</dbReference>
<dbReference type="Gene3D" id="3.40.1350.10">
    <property type="match status" value="1"/>
</dbReference>
<protein>
    <recommendedName>
        <fullName evidence="5">Restriction endonuclease type IV Mrr domain-containing protein</fullName>
    </recommendedName>
</protein>
<dbReference type="Proteomes" id="UP000215506">
    <property type="component" value="Unassembled WGS sequence"/>
</dbReference>
<dbReference type="GO" id="GO:0004519">
    <property type="term" value="F:endonuclease activity"/>
    <property type="evidence" value="ECO:0007669"/>
    <property type="project" value="InterPro"/>
</dbReference>
<sequence>MADATVSSVANEVAFVDLPTSDLTLDTVYLGGPQGHIGDEPIARLLRGAGNQGGFRPIGSVLKKSVRAAVLYTTGEVIDWPDNLDPQTGIFTYYGDNQKPGRADLHDTSRRGNLLLRDTFEAVHANAAARALVPPFLLFEKAAPGSAVRFRGLLAPGAATLGADDDLTAIWRSKNGRRFQNYRAKFSVLNTGRVTRAWIDDLHAGTAPTKSPHCPGSWRAWVESRTYDTLAAPSTKIVRSKVDQLPADKAGQAILHAIHAHFADRPHDFEKCAVAIWRMIAPATATCDVTRPSRDGGRDAIGTYQLGPAADPIKIDFALEAKCYAQTSSVGVREMSRLISRLRHRNFGVFVTLSYFNAQVYDEVRSDGHPIALICGRDVVEILRGSGYGDVTAVKHWLRATFS</sequence>
<evidence type="ECO:0000259" key="1">
    <source>
        <dbReference type="Pfam" id="PF04471"/>
    </source>
</evidence>
<dbReference type="EMBL" id="NGAF01000051">
    <property type="protein sequence ID" value="OXR39929.1"/>
    <property type="molecule type" value="Genomic_DNA"/>
</dbReference>
<accession>A0A231GTI6</accession>
<organism evidence="3 4">
    <name type="scientific">Nocardia cerradoensis</name>
    <dbReference type="NCBI Taxonomy" id="85688"/>
    <lineage>
        <taxon>Bacteria</taxon>
        <taxon>Bacillati</taxon>
        <taxon>Actinomycetota</taxon>
        <taxon>Actinomycetes</taxon>
        <taxon>Mycobacteriales</taxon>
        <taxon>Nocardiaceae</taxon>
        <taxon>Nocardia</taxon>
    </lineage>
</organism>
<dbReference type="REBASE" id="220365">
    <property type="entry name" value="Nce30759ORF7992P"/>
</dbReference>
<dbReference type="InterPro" id="IPR041409">
    <property type="entry name" value="RE_AspBHI_N"/>
</dbReference>
<proteinExistence type="predicted"/>
<dbReference type="InterPro" id="IPR011856">
    <property type="entry name" value="tRNA_endonuc-like_dom_sf"/>
</dbReference>
<dbReference type="GO" id="GO:0003677">
    <property type="term" value="F:DNA binding"/>
    <property type="evidence" value="ECO:0007669"/>
    <property type="project" value="InterPro"/>
</dbReference>
<feature type="domain" description="Restriction endonuclease AspBHI N-terminal" evidence="2">
    <location>
        <begin position="36"/>
        <end position="225"/>
    </location>
</feature>
<comment type="caution">
    <text evidence="3">The sequence shown here is derived from an EMBL/GenBank/DDBJ whole genome shotgun (WGS) entry which is preliminary data.</text>
</comment>